<keyword evidence="11" id="KW-0834">Unfolded protein response</keyword>
<keyword evidence="3" id="KW-0963">Cytoplasm</keyword>
<keyword evidence="6" id="KW-0832">Ubl conjugation</keyword>
<organism evidence="13 14">
    <name type="scientific">Leptobrachium leishanense</name>
    <name type="common">Leishan spiny toad</name>
    <dbReference type="NCBI Taxonomy" id="445787"/>
    <lineage>
        <taxon>Eukaryota</taxon>
        <taxon>Metazoa</taxon>
        <taxon>Chordata</taxon>
        <taxon>Craniata</taxon>
        <taxon>Vertebrata</taxon>
        <taxon>Euteleostomi</taxon>
        <taxon>Amphibia</taxon>
        <taxon>Batrachia</taxon>
        <taxon>Anura</taxon>
        <taxon>Pelobatoidea</taxon>
        <taxon>Megophryidae</taxon>
        <taxon>Leptobrachium</taxon>
    </lineage>
</organism>
<evidence type="ECO:0000256" key="9">
    <source>
        <dbReference type="ARBA" id="ARBA00023159"/>
    </source>
</evidence>
<evidence type="ECO:0000256" key="6">
    <source>
        <dbReference type="ARBA" id="ARBA00022843"/>
    </source>
</evidence>
<gene>
    <name evidence="13" type="primary">DDIT3</name>
</gene>
<evidence type="ECO:0000256" key="12">
    <source>
        <dbReference type="SAM" id="MobiDB-lite"/>
    </source>
</evidence>
<keyword evidence="5" id="KW-0597">Phosphoprotein</keyword>
<feature type="compositionally biased region" description="Low complexity" evidence="12">
    <location>
        <begin position="121"/>
        <end position="135"/>
    </location>
</feature>
<dbReference type="Proteomes" id="UP000694569">
    <property type="component" value="Unplaced"/>
</dbReference>
<evidence type="ECO:0000256" key="10">
    <source>
        <dbReference type="ARBA" id="ARBA00023163"/>
    </source>
</evidence>
<reference evidence="13" key="2">
    <citation type="submission" date="2025-09" db="UniProtKB">
        <authorList>
            <consortium name="Ensembl"/>
        </authorList>
    </citation>
    <scope>IDENTIFICATION</scope>
</reference>
<evidence type="ECO:0000256" key="5">
    <source>
        <dbReference type="ARBA" id="ARBA00022553"/>
    </source>
</evidence>
<dbReference type="InterPro" id="IPR016670">
    <property type="entry name" value="DNA_damage_induc_transcript_3"/>
</dbReference>
<dbReference type="OrthoDB" id="8962665at2759"/>
<dbReference type="GO" id="GO:0006986">
    <property type="term" value="P:response to unfolded protein"/>
    <property type="evidence" value="ECO:0007669"/>
    <property type="project" value="UniProtKB-KW"/>
</dbReference>
<dbReference type="GO" id="GO:0001228">
    <property type="term" value="F:DNA-binding transcription activator activity, RNA polymerase II-specific"/>
    <property type="evidence" value="ECO:0007669"/>
    <property type="project" value="TreeGrafter"/>
</dbReference>
<dbReference type="GO" id="GO:0000122">
    <property type="term" value="P:negative regulation of transcription by RNA polymerase II"/>
    <property type="evidence" value="ECO:0007669"/>
    <property type="project" value="TreeGrafter"/>
</dbReference>
<dbReference type="AlphaFoldDB" id="A0A8C5N3U2"/>
<keyword evidence="7" id="KW-0805">Transcription regulation</keyword>
<evidence type="ECO:0000313" key="14">
    <source>
        <dbReference type="Proteomes" id="UP000694569"/>
    </source>
</evidence>
<comment type="subcellular location">
    <subcellularLocation>
        <location evidence="1">Cytoplasm</location>
    </subcellularLocation>
</comment>
<dbReference type="GO" id="GO:0046982">
    <property type="term" value="F:protein heterodimerization activity"/>
    <property type="evidence" value="ECO:0007669"/>
    <property type="project" value="TreeGrafter"/>
</dbReference>
<evidence type="ECO:0000256" key="2">
    <source>
        <dbReference type="ARBA" id="ARBA00007163"/>
    </source>
</evidence>
<proteinExistence type="inferred from homology"/>
<dbReference type="GO" id="GO:0006983">
    <property type="term" value="P:ER overload response"/>
    <property type="evidence" value="ECO:0007669"/>
    <property type="project" value="TreeGrafter"/>
</dbReference>
<keyword evidence="14" id="KW-1185">Reference proteome</keyword>
<dbReference type="GO" id="GO:1990622">
    <property type="term" value="C:CHOP-ATF3 complex"/>
    <property type="evidence" value="ECO:0007669"/>
    <property type="project" value="TreeGrafter"/>
</dbReference>
<keyword evidence="8" id="KW-0238">DNA-binding</keyword>
<keyword evidence="10" id="KW-0804">Transcription</keyword>
<evidence type="ECO:0000256" key="8">
    <source>
        <dbReference type="ARBA" id="ARBA00023125"/>
    </source>
</evidence>
<sequence length="214" mass="23880">AHSTSPSSLITPCAAAVVVRTIREQTLRGGRFGRERLSSFTTTLEGGLIQVETLDNTSFQWTFETIDSPLSVEFSQEDVVALEAVVDKLPSDEILEFINPGTLVSTAPPESRADHFQGGASEPEPCYSSSPSQTLTEDEESSTSSCGTKRKRNSKARGGKIRVKERDQDNDRKVDYFIAENERLKVEIERLTVEVEKTRKDLIERMVTTRRPQL</sequence>
<dbReference type="GeneTree" id="ENSGT00390000006305"/>
<evidence type="ECO:0000256" key="11">
    <source>
        <dbReference type="ARBA" id="ARBA00023230"/>
    </source>
</evidence>
<protein>
    <submittedName>
        <fullName evidence="13">DNA damage inducible transcript 3</fullName>
    </submittedName>
</protein>
<feature type="compositionally biased region" description="Basic residues" evidence="12">
    <location>
        <begin position="148"/>
        <end position="161"/>
    </location>
</feature>
<feature type="region of interest" description="Disordered" evidence="12">
    <location>
        <begin position="102"/>
        <end position="166"/>
    </location>
</feature>
<dbReference type="PANTHER" id="PTHR16833:SF0">
    <property type="entry name" value="DNA DAMAGE-INDUCIBLE TRANSCRIPT 3 PROTEIN"/>
    <property type="match status" value="1"/>
</dbReference>
<dbReference type="GO" id="GO:0036488">
    <property type="term" value="C:CHOP-C/EBP complex"/>
    <property type="evidence" value="ECO:0007669"/>
    <property type="project" value="TreeGrafter"/>
</dbReference>
<dbReference type="GO" id="GO:1990617">
    <property type="term" value="C:CHOP-ATF4 complex"/>
    <property type="evidence" value="ECO:0007669"/>
    <property type="project" value="TreeGrafter"/>
</dbReference>
<comment type="similarity">
    <text evidence="2">Belongs to the bZIP family.</text>
</comment>
<keyword evidence="4" id="KW-0678">Repressor</keyword>
<dbReference type="PANTHER" id="PTHR16833">
    <property type="entry name" value="DNA DAMAGE-INDUCIBLE TRANSCRIPT 3 DDIT3"/>
    <property type="match status" value="1"/>
</dbReference>
<dbReference type="GO" id="GO:0005737">
    <property type="term" value="C:cytoplasm"/>
    <property type="evidence" value="ECO:0007669"/>
    <property type="project" value="UniProtKB-SubCell"/>
</dbReference>
<dbReference type="Ensembl" id="ENSLLET00000022163.1">
    <property type="protein sequence ID" value="ENSLLEP00000021339.1"/>
    <property type="gene ID" value="ENSLLEG00000013510.1"/>
</dbReference>
<dbReference type="GO" id="GO:0070059">
    <property type="term" value="P:intrinsic apoptotic signaling pathway in response to endoplasmic reticulum stress"/>
    <property type="evidence" value="ECO:0007669"/>
    <property type="project" value="TreeGrafter"/>
</dbReference>
<evidence type="ECO:0000256" key="1">
    <source>
        <dbReference type="ARBA" id="ARBA00004496"/>
    </source>
</evidence>
<name>A0A8C5N3U2_9ANUR</name>
<accession>A0A8C5N3U2</accession>
<dbReference type="GO" id="GO:0000978">
    <property type="term" value="F:RNA polymerase II cis-regulatory region sequence-specific DNA binding"/>
    <property type="evidence" value="ECO:0007669"/>
    <property type="project" value="TreeGrafter"/>
</dbReference>
<evidence type="ECO:0000256" key="3">
    <source>
        <dbReference type="ARBA" id="ARBA00022490"/>
    </source>
</evidence>
<evidence type="ECO:0000313" key="13">
    <source>
        <dbReference type="Ensembl" id="ENSLLEP00000021339.1"/>
    </source>
</evidence>
<evidence type="ECO:0000256" key="7">
    <source>
        <dbReference type="ARBA" id="ARBA00023015"/>
    </source>
</evidence>
<reference evidence="13" key="1">
    <citation type="submission" date="2025-08" db="UniProtKB">
        <authorList>
            <consortium name="Ensembl"/>
        </authorList>
    </citation>
    <scope>IDENTIFICATION</scope>
</reference>
<keyword evidence="9" id="KW-0010">Activator</keyword>
<evidence type="ECO:0000256" key="4">
    <source>
        <dbReference type="ARBA" id="ARBA00022491"/>
    </source>
</evidence>